<dbReference type="Proteomes" id="UP001173802">
    <property type="component" value="Unassembled WGS sequence"/>
</dbReference>
<gene>
    <name evidence="1" type="ORF">NYG90_05795</name>
</gene>
<keyword evidence="2" id="KW-1185">Reference proteome</keyword>
<evidence type="ECO:0000313" key="1">
    <source>
        <dbReference type="EMBL" id="MDL0082188.1"/>
    </source>
</evidence>
<proteinExistence type="predicted"/>
<sequence>MRTPQAPNSPPLVESTPNAALATYATIARLDVASSLYPTQT</sequence>
<organism evidence="1 2">
    <name type="scientific">Helicobacter zhangjianzhongii</name>
    <dbReference type="NCBI Taxonomy" id="2974574"/>
    <lineage>
        <taxon>Bacteria</taxon>
        <taxon>Pseudomonadati</taxon>
        <taxon>Campylobacterota</taxon>
        <taxon>Epsilonproteobacteria</taxon>
        <taxon>Campylobacterales</taxon>
        <taxon>Helicobacteraceae</taxon>
        <taxon>Helicobacter</taxon>
    </lineage>
</organism>
<protein>
    <submittedName>
        <fullName evidence="1">Uncharacterized protein</fullName>
    </submittedName>
</protein>
<dbReference type="EMBL" id="JANURN010000004">
    <property type="protein sequence ID" value="MDL0082188.1"/>
    <property type="molecule type" value="Genomic_DNA"/>
</dbReference>
<comment type="caution">
    <text evidence="1">The sequence shown here is derived from an EMBL/GenBank/DDBJ whole genome shotgun (WGS) entry which is preliminary data.</text>
</comment>
<accession>A0ACC6FSD0</accession>
<reference evidence="1 2" key="1">
    <citation type="journal article" date="2023" name="Microorganisms">
        <title>Isolation and Genomic Characteristics of Cat-Borne Campylobacter felis sp. nov. and Sheep-Borne Campylobacter ovis sp. nov.</title>
        <authorList>
            <person name="Wang H."/>
            <person name="Li Y."/>
            <person name="Gu Y."/>
            <person name="Zhou G."/>
            <person name="Chen X."/>
            <person name="Zhang X."/>
            <person name="Shao Z."/>
            <person name="Zhang J."/>
            <person name="Zhang M."/>
        </authorList>
    </citation>
    <scope>NUCLEOTIDE SEQUENCE [LARGE SCALE GENOMIC DNA]</scope>
    <source>
        <strain evidence="1 2">XJK30-2</strain>
    </source>
</reference>
<evidence type="ECO:0000313" key="2">
    <source>
        <dbReference type="Proteomes" id="UP001173802"/>
    </source>
</evidence>
<name>A0ACC6FSD0_9HELI</name>